<name>A0ABC8R7P7_9AQUA</name>
<proteinExistence type="predicted"/>
<sequence>MGGYKRRWQKIVYKKEVKYCPNCFKQDHMDYKCRKKKSNEQYQNPYLQNDERLRKGKTKIGKDMMKLTGPHNQAQNKAVTFKNNPSTSKQWKPAVQQSQDNTAKNVSVSYQEERLKQGDGLSLTIKVDVLNQKDCNANVLGQNFLQTPVEHELPEAVFRDVRSSPAICNEICSSQVVQSDAVCSPQVF</sequence>
<gene>
    <name evidence="1" type="ORF">ILEXP_LOCUS8534</name>
</gene>
<dbReference type="EMBL" id="CAUOFW020001090">
    <property type="protein sequence ID" value="CAK9141018.1"/>
    <property type="molecule type" value="Genomic_DNA"/>
</dbReference>
<protein>
    <submittedName>
        <fullName evidence="1">Uncharacterized protein</fullName>
    </submittedName>
</protein>
<dbReference type="AlphaFoldDB" id="A0ABC8R7P7"/>
<keyword evidence="2" id="KW-1185">Reference proteome</keyword>
<evidence type="ECO:0000313" key="2">
    <source>
        <dbReference type="Proteomes" id="UP001642360"/>
    </source>
</evidence>
<organism evidence="1 2">
    <name type="scientific">Ilex paraguariensis</name>
    <name type="common">yerba mate</name>
    <dbReference type="NCBI Taxonomy" id="185542"/>
    <lineage>
        <taxon>Eukaryota</taxon>
        <taxon>Viridiplantae</taxon>
        <taxon>Streptophyta</taxon>
        <taxon>Embryophyta</taxon>
        <taxon>Tracheophyta</taxon>
        <taxon>Spermatophyta</taxon>
        <taxon>Magnoliopsida</taxon>
        <taxon>eudicotyledons</taxon>
        <taxon>Gunneridae</taxon>
        <taxon>Pentapetalae</taxon>
        <taxon>asterids</taxon>
        <taxon>campanulids</taxon>
        <taxon>Aquifoliales</taxon>
        <taxon>Aquifoliaceae</taxon>
        <taxon>Ilex</taxon>
    </lineage>
</organism>
<reference evidence="1 2" key="1">
    <citation type="submission" date="2024-02" db="EMBL/GenBank/DDBJ databases">
        <authorList>
            <person name="Vignale AGUSTIN F."/>
            <person name="Sosa J E."/>
            <person name="Modenutti C."/>
        </authorList>
    </citation>
    <scope>NUCLEOTIDE SEQUENCE [LARGE SCALE GENOMIC DNA]</scope>
</reference>
<dbReference type="Proteomes" id="UP001642360">
    <property type="component" value="Unassembled WGS sequence"/>
</dbReference>
<accession>A0ABC8R7P7</accession>
<comment type="caution">
    <text evidence="1">The sequence shown here is derived from an EMBL/GenBank/DDBJ whole genome shotgun (WGS) entry which is preliminary data.</text>
</comment>
<evidence type="ECO:0000313" key="1">
    <source>
        <dbReference type="EMBL" id="CAK9141018.1"/>
    </source>
</evidence>